<protein>
    <submittedName>
        <fullName evidence="1">Uncharacterized protein</fullName>
    </submittedName>
</protein>
<proteinExistence type="predicted"/>
<organism evidence="1 2">
    <name type="scientific">candidate division WOR-1 bacterium RIFOXYB2_FULL_36_35</name>
    <dbReference type="NCBI Taxonomy" id="1802578"/>
    <lineage>
        <taxon>Bacteria</taxon>
        <taxon>Bacillati</taxon>
        <taxon>Saganbacteria</taxon>
    </lineage>
</organism>
<dbReference type="InterPro" id="IPR011990">
    <property type="entry name" value="TPR-like_helical_dom_sf"/>
</dbReference>
<dbReference type="Proteomes" id="UP000177905">
    <property type="component" value="Unassembled WGS sequence"/>
</dbReference>
<gene>
    <name evidence="1" type="ORF">A2290_07330</name>
</gene>
<evidence type="ECO:0000313" key="1">
    <source>
        <dbReference type="EMBL" id="OGC14893.1"/>
    </source>
</evidence>
<dbReference type="AlphaFoldDB" id="A0A1F4S571"/>
<comment type="caution">
    <text evidence="1">The sequence shown here is derived from an EMBL/GenBank/DDBJ whole genome shotgun (WGS) entry which is preliminary data.</text>
</comment>
<accession>A0A1F4S571</accession>
<evidence type="ECO:0000313" key="2">
    <source>
        <dbReference type="Proteomes" id="UP000177905"/>
    </source>
</evidence>
<name>A0A1F4S571_UNCSA</name>
<reference evidence="1 2" key="1">
    <citation type="journal article" date="2016" name="Nat. Commun.">
        <title>Thousands of microbial genomes shed light on interconnected biogeochemical processes in an aquifer system.</title>
        <authorList>
            <person name="Anantharaman K."/>
            <person name="Brown C.T."/>
            <person name="Hug L.A."/>
            <person name="Sharon I."/>
            <person name="Castelle C.J."/>
            <person name="Probst A.J."/>
            <person name="Thomas B.C."/>
            <person name="Singh A."/>
            <person name="Wilkins M.J."/>
            <person name="Karaoz U."/>
            <person name="Brodie E.L."/>
            <person name="Williams K.H."/>
            <person name="Hubbard S.S."/>
            <person name="Banfield J.F."/>
        </authorList>
    </citation>
    <scope>NUCLEOTIDE SEQUENCE [LARGE SCALE GENOMIC DNA]</scope>
</reference>
<dbReference type="SUPFAM" id="SSF48452">
    <property type="entry name" value="TPR-like"/>
    <property type="match status" value="1"/>
</dbReference>
<dbReference type="EMBL" id="MEUA01000028">
    <property type="protein sequence ID" value="OGC14893.1"/>
    <property type="molecule type" value="Genomic_DNA"/>
</dbReference>
<sequence length="596" mass="68327">MDAIRIKLRCPVLPSPQRIDFLNQLKSAKTMFLARSPNAFSFVQQIYTNKAFAGWKEEVSGFLMKVARAFSRIAYLDEANSIIKFCNTLEPGGTRKRIYHDFQISNEFDRLLMYGDTDNAIKLLRRALLSPSLTEDDKTSIIEFASYTLVYFTYRTIAFSDSSIEKITEPWKGLFSLKLSDPQMFGLSKEVVRVATAIALDLSPLEEKEKWKELLEAAGEDKRRVAEGLVNTNYLRAVMPESVAKKRGDVIYRLVETLYNMETDERKRAVFLMEMISVANLTADIGNGFIAAKLYLAIGLKMREEVERGELENEKLINLCRKIYSKAGDFMMIGEIDMAIPLCGVLFNLHDELLGEQVFGKIKTFFEKKMIEPALKLLTFGYETNLFSRTRRYRFISILAKNISDSEIRERVKKFLIDNNSKSNFFVILSSLVFYFEQRFNEIIELVDAMPSPDLLVRQFRADALRKSFCREEAIEESSCIIDEAQKGTDDDIKLRAFVCRAYSYYHAPWIEGHLQKALEDFKVAEDLVENFGLGSVQRILLGKALVYVDLGDYDSAEQIVCSIPYSLHDDKTNRIRALIKEIRGLEGCHTELVKG</sequence>